<comment type="subcellular location">
    <subcellularLocation>
        <location evidence="1">Nucleus</location>
    </subcellularLocation>
</comment>
<name>W6MFC5_9ASCO</name>
<dbReference type="PANTHER" id="PTHR13026:SF0">
    <property type="entry name" value="RIBOSOMAL RNA PROCESSING 1B"/>
    <property type="match status" value="1"/>
</dbReference>
<keyword evidence="4" id="KW-0539">Nucleus</keyword>
<dbReference type="InterPro" id="IPR010301">
    <property type="entry name" value="RRP1"/>
</dbReference>
<organism evidence="6 7">
    <name type="scientific">Kuraishia capsulata CBS 1993</name>
    <dbReference type="NCBI Taxonomy" id="1382522"/>
    <lineage>
        <taxon>Eukaryota</taxon>
        <taxon>Fungi</taxon>
        <taxon>Dikarya</taxon>
        <taxon>Ascomycota</taxon>
        <taxon>Saccharomycotina</taxon>
        <taxon>Pichiomycetes</taxon>
        <taxon>Pichiales</taxon>
        <taxon>Pichiaceae</taxon>
        <taxon>Kuraishia</taxon>
    </lineage>
</organism>
<dbReference type="GO" id="GO:0005634">
    <property type="term" value="C:nucleus"/>
    <property type="evidence" value="ECO:0007669"/>
    <property type="project" value="UniProtKB-SubCell"/>
</dbReference>
<evidence type="ECO:0000256" key="3">
    <source>
        <dbReference type="ARBA" id="ARBA00022552"/>
    </source>
</evidence>
<reference evidence="6" key="2">
    <citation type="submission" date="2014-02" db="EMBL/GenBank/DDBJ databases">
        <title>Complete DNA sequence of /Kuraishia capsulata/ illustrates novel genomic features among budding yeasts (/Saccharomycotina/).</title>
        <authorList>
            <person name="Morales L."/>
            <person name="Noel B."/>
            <person name="Porcel B."/>
            <person name="Marcet-Houben M."/>
            <person name="Hullo M-F."/>
            <person name="Sacerdot C."/>
            <person name="Tekaia F."/>
            <person name="Leh-Louis V."/>
            <person name="Despons L."/>
            <person name="Khanna V."/>
            <person name="Aury J-M."/>
            <person name="Barbe V."/>
            <person name="Couloux A."/>
            <person name="Labadie K."/>
            <person name="Pelletier E."/>
            <person name="Souciet J-L."/>
            <person name="Boekhout T."/>
            <person name="Gabaldon T."/>
            <person name="Wincker P."/>
            <person name="Dujon B."/>
        </authorList>
    </citation>
    <scope>NUCLEOTIDE SEQUENCE</scope>
    <source>
        <strain evidence="6">CBS 1993</strain>
    </source>
</reference>
<dbReference type="GO" id="GO:0006364">
    <property type="term" value="P:rRNA processing"/>
    <property type="evidence" value="ECO:0007669"/>
    <property type="project" value="UniProtKB-KW"/>
</dbReference>
<dbReference type="EMBL" id="HG793125">
    <property type="protein sequence ID" value="CDK24221.1"/>
    <property type="molecule type" value="Genomic_DNA"/>
</dbReference>
<dbReference type="AlphaFoldDB" id="W6MFC5"/>
<reference evidence="6" key="1">
    <citation type="submission" date="2013-12" db="EMBL/GenBank/DDBJ databases">
        <authorList>
            <person name="Genoscope - CEA"/>
        </authorList>
    </citation>
    <scope>NUCLEOTIDE SEQUENCE</scope>
    <source>
        <strain evidence="6">CBS 1993</strain>
    </source>
</reference>
<dbReference type="RefSeq" id="XP_022456238.1">
    <property type="nucleotide sequence ID" value="XM_022604695.1"/>
</dbReference>
<protein>
    <recommendedName>
        <fullName evidence="8">Ribosomal RNA-processing protein 1</fullName>
    </recommendedName>
</protein>
<keyword evidence="3" id="KW-0698">rRNA processing</keyword>
<evidence type="ECO:0000313" key="6">
    <source>
        <dbReference type="EMBL" id="CDK24221.1"/>
    </source>
</evidence>
<evidence type="ECO:0000256" key="4">
    <source>
        <dbReference type="ARBA" id="ARBA00023242"/>
    </source>
</evidence>
<accession>W6MFC5</accession>
<feature type="region of interest" description="Disordered" evidence="5">
    <location>
        <begin position="225"/>
        <end position="252"/>
    </location>
</feature>
<evidence type="ECO:0000313" key="7">
    <source>
        <dbReference type="Proteomes" id="UP000019384"/>
    </source>
</evidence>
<keyword evidence="7" id="KW-1185">Reference proteome</keyword>
<gene>
    <name evidence="6" type="ORF">KUCA_T00000181001</name>
</gene>
<proteinExistence type="inferred from homology"/>
<evidence type="ECO:0000256" key="2">
    <source>
        <dbReference type="ARBA" id="ARBA00006374"/>
    </source>
</evidence>
<feature type="compositionally biased region" description="Acidic residues" evidence="5">
    <location>
        <begin position="228"/>
        <end position="252"/>
    </location>
</feature>
<sequence>MSNIQTSKFVKSLASNHRKEREKALESLKLFISKSNRLSDLEYQKLWKGLFYTMWFSDKPRPQQRLARDLGELFLLFEDPAKFAKFTAAFWHVICREWVDIDQWRIDKFYMLVRQVLRNCLVKAGDSAFCAALVEVLKEGPLKEDDRVPKAIPYHLCDIYLDELESAIFPDPEEEEERSALLEGWDVKALLDPFVELKEKSKLKTLREMIATTVLSDSRLVEWGVVEAEPEEQEEEEGESDDESDDEWAGFA</sequence>
<dbReference type="GO" id="GO:0030688">
    <property type="term" value="C:preribosome, small subunit precursor"/>
    <property type="evidence" value="ECO:0007669"/>
    <property type="project" value="InterPro"/>
</dbReference>
<evidence type="ECO:0008006" key="8">
    <source>
        <dbReference type="Google" id="ProtNLM"/>
    </source>
</evidence>
<comment type="similarity">
    <text evidence="2">Belongs to the RRP1 family.</text>
</comment>
<dbReference type="HOGENOM" id="CLU_022876_0_2_1"/>
<evidence type="ECO:0000256" key="5">
    <source>
        <dbReference type="SAM" id="MobiDB-lite"/>
    </source>
</evidence>
<dbReference type="Pfam" id="PF05997">
    <property type="entry name" value="Nop52"/>
    <property type="match status" value="1"/>
</dbReference>
<dbReference type="PANTHER" id="PTHR13026">
    <property type="entry name" value="NNP-1 PROTEIN NOVEL NUCLEAR PROTEIN 1 NOP52"/>
    <property type="match status" value="1"/>
</dbReference>
<dbReference type="GO" id="GO:0030687">
    <property type="term" value="C:preribosome, large subunit precursor"/>
    <property type="evidence" value="ECO:0007669"/>
    <property type="project" value="EnsemblFungi"/>
</dbReference>
<evidence type="ECO:0000256" key="1">
    <source>
        <dbReference type="ARBA" id="ARBA00004123"/>
    </source>
</evidence>
<dbReference type="OrthoDB" id="2019504at2759"/>
<dbReference type="Proteomes" id="UP000019384">
    <property type="component" value="Unassembled WGS sequence"/>
</dbReference>
<dbReference type="STRING" id="1382522.W6MFC5"/>
<dbReference type="GeneID" id="34517626"/>